<proteinExistence type="predicted"/>
<dbReference type="Proteomes" id="UP000188937">
    <property type="component" value="Chromosome"/>
</dbReference>
<dbReference type="RefSeq" id="WP_077814296.1">
    <property type="nucleotide sequence ID" value="NZ_CP014692.1"/>
</dbReference>
<gene>
    <name evidence="3" type="ORF">A0U92_06810</name>
</gene>
<keyword evidence="4" id="KW-1185">Reference proteome</keyword>
<organism evidence="3 4">
    <name type="scientific">Acetobacter aceti</name>
    <dbReference type="NCBI Taxonomy" id="435"/>
    <lineage>
        <taxon>Bacteria</taxon>
        <taxon>Pseudomonadati</taxon>
        <taxon>Pseudomonadota</taxon>
        <taxon>Alphaproteobacteria</taxon>
        <taxon>Acetobacterales</taxon>
        <taxon>Acetobacteraceae</taxon>
        <taxon>Acetobacter</taxon>
        <taxon>Acetobacter subgen. Acetobacter</taxon>
    </lineage>
</organism>
<dbReference type="Gene3D" id="3.10.450.240">
    <property type="match status" value="1"/>
</dbReference>
<dbReference type="KEGG" id="aace:A0U92_06810"/>
<dbReference type="EMBL" id="CP014692">
    <property type="protein sequence ID" value="AQS86317.1"/>
    <property type="molecule type" value="Genomic_DNA"/>
</dbReference>
<evidence type="ECO:0000313" key="3">
    <source>
        <dbReference type="EMBL" id="AQS86317.1"/>
    </source>
</evidence>
<reference evidence="3 4" key="1">
    <citation type="submission" date="2016-03" db="EMBL/GenBank/DDBJ databases">
        <title>Acetic acid bacteria sequencing.</title>
        <authorList>
            <person name="Brandt J."/>
            <person name="Jakob F."/>
            <person name="Vogel R.F."/>
        </authorList>
    </citation>
    <scope>NUCLEOTIDE SEQUENCE [LARGE SCALE GENOMIC DNA]</scope>
    <source>
        <strain evidence="3 4">TMW2.1153</strain>
    </source>
</reference>
<dbReference type="InterPro" id="IPR032710">
    <property type="entry name" value="NTF2-like_dom_sf"/>
</dbReference>
<dbReference type="STRING" id="435.A0U92_06810"/>
<evidence type="ECO:0000256" key="1">
    <source>
        <dbReference type="SAM" id="Phobius"/>
    </source>
</evidence>
<dbReference type="NCBIfam" id="NF033779">
    <property type="entry name" value="Tim44_TimA_adap"/>
    <property type="match status" value="1"/>
</dbReference>
<evidence type="ECO:0000259" key="2">
    <source>
        <dbReference type="SMART" id="SM00978"/>
    </source>
</evidence>
<dbReference type="Pfam" id="PF04280">
    <property type="entry name" value="Tim44"/>
    <property type="match status" value="1"/>
</dbReference>
<keyword evidence="1" id="KW-0472">Membrane</keyword>
<feature type="transmembrane region" description="Helical" evidence="1">
    <location>
        <begin position="6"/>
        <end position="24"/>
    </location>
</feature>
<keyword evidence="1" id="KW-0812">Transmembrane</keyword>
<keyword evidence="1" id="KW-1133">Transmembrane helix</keyword>
<protein>
    <submittedName>
        <fullName evidence="3">Preprotein translocase subunit Tim44</fullName>
    </submittedName>
</protein>
<dbReference type="SMART" id="SM00978">
    <property type="entry name" value="Tim44"/>
    <property type="match status" value="1"/>
</dbReference>
<accession>A0A1U9KKL3</accession>
<feature type="domain" description="Tim44-like" evidence="2">
    <location>
        <begin position="75"/>
        <end position="224"/>
    </location>
</feature>
<sequence length="225" mass="23683">MDGSLGHFPVDIVIFALIAAFLALRLRSVLGKKAGFQVTQAPLPAQQPPAGPVIDGKAEPAPETRLDIPGPSTRVGALLGQVAQKEAGFVPQQFMAGVEGAFRQVVEAYAAGNRNVLKERLTPDAYVAFEAAITAREQAGETQKSEIRGIDSLAIEDVRLNDGPAGTAASIDVRVVSDQVSFAVDRDAKPVTGTDAVTEFSDLWTFEKLLGVAGSSWRLAAARSA</sequence>
<evidence type="ECO:0000313" key="4">
    <source>
        <dbReference type="Proteomes" id="UP000188937"/>
    </source>
</evidence>
<dbReference type="SUPFAM" id="SSF54427">
    <property type="entry name" value="NTF2-like"/>
    <property type="match status" value="1"/>
</dbReference>
<dbReference type="AlphaFoldDB" id="A0A1U9KKL3"/>
<name>A0A1U9KKL3_ACEAC</name>
<dbReference type="OrthoDB" id="9798618at2"/>
<dbReference type="InterPro" id="IPR007379">
    <property type="entry name" value="Tim44-like_dom"/>
</dbReference>